<evidence type="ECO:0000259" key="8">
    <source>
        <dbReference type="Pfam" id="PF00933"/>
    </source>
</evidence>
<keyword evidence="4" id="KW-0378">Hydrolase</keyword>
<dbReference type="PATRIC" id="fig|742737.3.peg.1448"/>
<organism evidence="9 10">
    <name type="scientific">Hungatella hathewayi WAL-18680</name>
    <dbReference type="NCBI Taxonomy" id="742737"/>
    <lineage>
        <taxon>Bacteria</taxon>
        <taxon>Bacillati</taxon>
        <taxon>Bacillota</taxon>
        <taxon>Clostridia</taxon>
        <taxon>Lachnospirales</taxon>
        <taxon>Lachnospiraceae</taxon>
        <taxon>Hungatella</taxon>
    </lineage>
</organism>
<keyword evidence="7" id="KW-0812">Transmembrane</keyword>
<gene>
    <name evidence="9" type="ORF">HMPREF9473_01434</name>
</gene>
<evidence type="ECO:0000256" key="5">
    <source>
        <dbReference type="ARBA" id="ARBA00023295"/>
    </source>
</evidence>
<dbReference type="InterPro" id="IPR001764">
    <property type="entry name" value="Glyco_hydro_3_N"/>
</dbReference>
<feature type="transmembrane region" description="Helical" evidence="7">
    <location>
        <begin position="12"/>
        <end position="32"/>
    </location>
</feature>
<feature type="compositionally biased region" description="Low complexity" evidence="6">
    <location>
        <begin position="57"/>
        <end position="70"/>
    </location>
</feature>
<comment type="similarity">
    <text evidence="2">Belongs to the glycosyl hydrolase 3 family.</text>
</comment>
<dbReference type="InterPro" id="IPR036962">
    <property type="entry name" value="Glyco_hydro_3_N_sf"/>
</dbReference>
<dbReference type="EC" id="3.2.1.52" evidence="3"/>
<dbReference type="EMBL" id="ADLN01000014">
    <property type="protein sequence ID" value="EHI60625.1"/>
    <property type="molecule type" value="Genomic_DNA"/>
</dbReference>
<comment type="caution">
    <text evidence="9">The sequence shown here is derived from an EMBL/GenBank/DDBJ whole genome shotgun (WGS) entry which is preliminary data.</text>
</comment>
<proteinExistence type="inferred from homology"/>
<comment type="catalytic activity">
    <reaction evidence="1">
        <text>Hydrolysis of terminal non-reducing N-acetyl-D-hexosamine residues in N-acetyl-beta-D-hexosaminides.</text>
        <dbReference type="EC" id="3.2.1.52"/>
    </reaction>
</comment>
<dbReference type="GO" id="GO:0004563">
    <property type="term" value="F:beta-N-acetylhexosaminidase activity"/>
    <property type="evidence" value="ECO:0007669"/>
    <property type="project" value="UniProtKB-EC"/>
</dbReference>
<evidence type="ECO:0000256" key="7">
    <source>
        <dbReference type="SAM" id="Phobius"/>
    </source>
</evidence>
<dbReference type="GO" id="GO:0009254">
    <property type="term" value="P:peptidoglycan turnover"/>
    <property type="evidence" value="ECO:0007669"/>
    <property type="project" value="TreeGrafter"/>
</dbReference>
<evidence type="ECO:0000313" key="9">
    <source>
        <dbReference type="EMBL" id="EHI60625.1"/>
    </source>
</evidence>
<sequence length="427" mass="46664">MNRKRYHQINILLPMIIILVLVCAVVIAGIVWKRSGKQELQGEKVLTQSSLADATKEAGNTGDAAAAESADTAKEVKEDPSEHTDAGDTTSVDERAQAILDDMSLEEKVGQLFIARCPEEQAAQKAAEYHLGGYILFARDFEGKTPEEVSVDIQSYQSAASIPMLIGVDEEGGTVNRVSRYPAFRAEKFESPQKLYQNGGFEAVKNDTIEKSQLLKSLGINVNFAPVCDVSVNPEDFIYDRSFGKAAGETAQYVETVVGAMKEQGMGSVLKHFPGYGNNVDTHTGIAYDNRPYETFLTSDFLPFQAGIDSGAEMVLVSHNIVKSMDEQYPASLSPRVHEILRQELGFSGVIVTDDLVMDGVREFADDGQVAVLAVQAGNDLLCCTDFETQVPAVLEAVKRGEISQERLDQSVLRILKMKIAMNLPLL</sequence>
<dbReference type="InterPro" id="IPR050226">
    <property type="entry name" value="NagZ_Beta-hexosaminidase"/>
</dbReference>
<protein>
    <recommendedName>
        <fullName evidence="3">beta-N-acetylhexosaminidase</fullName>
        <ecNumber evidence="3">3.2.1.52</ecNumber>
    </recommendedName>
</protein>
<keyword evidence="7" id="KW-1133">Transmembrane helix</keyword>
<evidence type="ECO:0000256" key="3">
    <source>
        <dbReference type="ARBA" id="ARBA00012663"/>
    </source>
</evidence>
<dbReference type="Gene3D" id="3.20.20.300">
    <property type="entry name" value="Glycoside hydrolase, family 3, N-terminal domain"/>
    <property type="match status" value="1"/>
</dbReference>
<keyword evidence="7" id="KW-0472">Membrane</keyword>
<keyword evidence="5" id="KW-0326">Glycosidase</keyword>
<evidence type="ECO:0000256" key="6">
    <source>
        <dbReference type="SAM" id="MobiDB-lite"/>
    </source>
</evidence>
<dbReference type="PANTHER" id="PTHR30480:SF13">
    <property type="entry name" value="BETA-HEXOSAMINIDASE"/>
    <property type="match status" value="1"/>
</dbReference>
<evidence type="ECO:0000313" key="10">
    <source>
        <dbReference type="Proteomes" id="UP000005384"/>
    </source>
</evidence>
<accession>G5ID60</accession>
<evidence type="ECO:0000256" key="2">
    <source>
        <dbReference type="ARBA" id="ARBA00005336"/>
    </source>
</evidence>
<dbReference type="PANTHER" id="PTHR30480">
    <property type="entry name" value="BETA-HEXOSAMINIDASE-RELATED"/>
    <property type="match status" value="1"/>
</dbReference>
<evidence type="ECO:0000256" key="1">
    <source>
        <dbReference type="ARBA" id="ARBA00001231"/>
    </source>
</evidence>
<feature type="region of interest" description="Disordered" evidence="6">
    <location>
        <begin position="56"/>
        <end position="92"/>
    </location>
</feature>
<evidence type="ECO:0000256" key="4">
    <source>
        <dbReference type="ARBA" id="ARBA00022801"/>
    </source>
</evidence>
<name>G5ID60_9FIRM</name>
<feature type="compositionally biased region" description="Basic and acidic residues" evidence="6">
    <location>
        <begin position="71"/>
        <end position="92"/>
    </location>
</feature>
<dbReference type="Pfam" id="PF00933">
    <property type="entry name" value="Glyco_hydro_3"/>
    <property type="match status" value="1"/>
</dbReference>
<dbReference type="HOGENOM" id="CLU_008392_0_2_9"/>
<dbReference type="AlphaFoldDB" id="G5ID60"/>
<dbReference type="RefSeq" id="WP_006779418.1">
    <property type="nucleotide sequence ID" value="NZ_CP040506.1"/>
</dbReference>
<reference evidence="9 10" key="1">
    <citation type="submission" date="2011-08" db="EMBL/GenBank/DDBJ databases">
        <title>The Genome Sequence of Clostridium hathewayi WAL-18680.</title>
        <authorList>
            <consortium name="The Broad Institute Genome Sequencing Platform"/>
            <person name="Earl A."/>
            <person name="Ward D."/>
            <person name="Feldgarden M."/>
            <person name="Gevers D."/>
            <person name="Finegold S.M."/>
            <person name="Summanen P.H."/>
            <person name="Molitoris D.R."/>
            <person name="Song M."/>
            <person name="Daigneault M."/>
            <person name="Allen-Vercoe E."/>
            <person name="Young S.K."/>
            <person name="Zeng Q."/>
            <person name="Gargeya S."/>
            <person name="Fitzgerald M."/>
            <person name="Haas B."/>
            <person name="Abouelleil A."/>
            <person name="Alvarado L."/>
            <person name="Arachchi H.M."/>
            <person name="Berlin A."/>
            <person name="Brown A."/>
            <person name="Chapman S.B."/>
            <person name="Chen Z."/>
            <person name="Dunbar C."/>
            <person name="Freedman E."/>
            <person name="Gearin G."/>
            <person name="Gellesch M."/>
            <person name="Goldberg J."/>
            <person name="Griggs A."/>
            <person name="Gujja S."/>
            <person name="Heiman D."/>
            <person name="Howarth C."/>
            <person name="Larson L."/>
            <person name="Lui A."/>
            <person name="MacDonald P.J.P."/>
            <person name="Montmayeur A."/>
            <person name="Murphy C."/>
            <person name="Neiman D."/>
            <person name="Pearson M."/>
            <person name="Priest M."/>
            <person name="Roberts A."/>
            <person name="Saif S."/>
            <person name="Shea T."/>
            <person name="Shenoy N."/>
            <person name="Sisk P."/>
            <person name="Stolte C."/>
            <person name="Sykes S."/>
            <person name="Wortman J."/>
            <person name="Nusbaum C."/>
            <person name="Birren B."/>
        </authorList>
    </citation>
    <scope>NUCLEOTIDE SEQUENCE [LARGE SCALE GENOMIC DNA]</scope>
    <source>
        <strain evidence="9 10">WAL-18680</strain>
    </source>
</reference>
<dbReference type="Proteomes" id="UP000005384">
    <property type="component" value="Unassembled WGS sequence"/>
</dbReference>
<dbReference type="GO" id="GO:0005975">
    <property type="term" value="P:carbohydrate metabolic process"/>
    <property type="evidence" value="ECO:0007669"/>
    <property type="project" value="InterPro"/>
</dbReference>
<dbReference type="SUPFAM" id="SSF51445">
    <property type="entry name" value="(Trans)glycosidases"/>
    <property type="match status" value="1"/>
</dbReference>
<feature type="domain" description="Glycoside hydrolase family 3 N-terminal" evidence="8">
    <location>
        <begin position="105"/>
        <end position="417"/>
    </location>
</feature>
<keyword evidence="10" id="KW-1185">Reference proteome</keyword>
<dbReference type="InterPro" id="IPR017853">
    <property type="entry name" value="GH"/>
</dbReference>